<organism evidence="3 5">
    <name type="scientific">Rotaria magnacalcarata</name>
    <dbReference type="NCBI Taxonomy" id="392030"/>
    <lineage>
        <taxon>Eukaryota</taxon>
        <taxon>Metazoa</taxon>
        <taxon>Spiralia</taxon>
        <taxon>Gnathifera</taxon>
        <taxon>Rotifera</taxon>
        <taxon>Eurotatoria</taxon>
        <taxon>Bdelloidea</taxon>
        <taxon>Philodinida</taxon>
        <taxon>Philodinidae</taxon>
        <taxon>Rotaria</taxon>
    </lineage>
</organism>
<reference evidence="3" key="1">
    <citation type="submission" date="2021-02" db="EMBL/GenBank/DDBJ databases">
        <authorList>
            <person name="Nowell W R."/>
        </authorList>
    </citation>
    <scope>NUCLEOTIDE SEQUENCE</scope>
</reference>
<feature type="compositionally biased region" description="Polar residues" evidence="1">
    <location>
        <begin position="212"/>
        <end position="232"/>
    </location>
</feature>
<proteinExistence type="predicted"/>
<dbReference type="Gene3D" id="4.10.60.10">
    <property type="entry name" value="Zinc finger, CCHC-type"/>
    <property type="match status" value="1"/>
</dbReference>
<feature type="region of interest" description="Disordered" evidence="1">
    <location>
        <begin position="208"/>
        <end position="257"/>
    </location>
</feature>
<evidence type="ECO:0000313" key="5">
    <source>
        <dbReference type="Proteomes" id="UP000663887"/>
    </source>
</evidence>
<accession>A0A816ZV95</accession>
<dbReference type="GO" id="GO:0003676">
    <property type="term" value="F:nucleic acid binding"/>
    <property type="evidence" value="ECO:0007669"/>
    <property type="project" value="InterPro"/>
</dbReference>
<evidence type="ECO:0000256" key="1">
    <source>
        <dbReference type="SAM" id="MobiDB-lite"/>
    </source>
</evidence>
<dbReference type="Proteomes" id="UP000663842">
    <property type="component" value="Unassembled WGS sequence"/>
</dbReference>
<dbReference type="InterPro" id="IPR036875">
    <property type="entry name" value="Znf_CCHC_sf"/>
</dbReference>
<comment type="caution">
    <text evidence="3">The sequence shown here is derived from an EMBL/GenBank/DDBJ whole genome shotgun (WGS) entry which is preliminary data.</text>
</comment>
<dbReference type="GO" id="GO:0008270">
    <property type="term" value="F:zinc ion binding"/>
    <property type="evidence" value="ECO:0007669"/>
    <property type="project" value="InterPro"/>
</dbReference>
<evidence type="ECO:0000313" key="3">
    <source>
        <dbReference type="EMBL" id="CAF2215355.1"/>
    </source>
</evidence>
<dbReference type="EMBL" id="CAJNRG010017039">
    <property type="protein sequence ID" value="CAF2215355.1"/>
    <property type="molecule type" value="Genomic_DNA"/>
</dbReference>
<evidence type="ECO:0000313" key="4">
    <source>
        <dbReference type="EMBL" id="CAF4150848.1"/>
    </source>
</evidence>
<feature type="domain" description="CCHC-type" evidence="2">
    <location>
        <begin position="258"/>
        <end position="274"/>
    </location>
</feature>
<dbReference type="SUPFAM" id="SSF57756">
    <property type="entry name" value="Retrovirus zinc finger-like domains"/>
    <property type="match status" value="1"/>
</dbReference>
<dbReference type="Proteomes" id="UP000663887">
    <property type="component" value="Unassembled WGS sequence"/>
</dbReference>
<evidence type="ECO:0000259" key="2">
    <source>
        <dbReference type="SMART" id="SM00343"/>
    </source>
</evidence>
<sequence length="454" mass="51218">MATSYKAPPAFADDMNYESWKKEISIWQAFTELSKARQGPAIFLSLTGKPREAVLELEISEISSDNGVKKLLEKLDSLYLEDKKKLAYLAYDKFENFQRPIDMSINEYIIEFERLYNKVKKYSLDLPDGVLAYRLLKSANVSEQHQQLARATLIDLTYENMKQQLKKIFGGPTNAGIDKNNSIDLGLSAIKVEPVFLESKVKENKFEEDESMYSSFKTQRGNRGSFTGYSHNNSRRGRGNYQSQRRGNPRDKNGKTSQCRICGSIYHWARQCPDKERKVDYATENKNTHEEEVNITLFQNIAALKDIGPTSGNLIDETLGMAILDSGCSRSVCGELWLQCYLDALTDEDKGKVVTVPSKSVFKFGDGERLTSLKRMKLPSEISGVKIFIETDVIDSDIPLLLSRSAMKKANTKLDFTQDSAVMLGKVIPLSCTSSGHYCIPVIPNVGILKKIRK</sequence>
<dbReference type="EMBL" id="CAJOBF010004735">
    <property type="protein sequence ID" value="CAF4150848.1"/>
    <property type="molecule type" value="Genomic_DNA"/>
</dbReference>
<dbReference type="SMART" id="SM00343">
    <property type="entry name" value="ZnF_C2HC"/>
    <property type="match status" value="1"/>
</dbReference>
<gene>
    <name evidence="4" type="ORF">UXM345_LOCUS25112</name>
    <name evidence="3" type="ORF">XDN619_LOCUS33511</name>
</gene>
<protein>
    <recommendedName>
        <fullName evidence="2">CCHC-type domain-containing protein</fullName>
    </recommendedName>
</protein>
<name>A0A816ZV95_9BILA</name>
<dbReference type="AlphaFoldDB" id="A0A816ZV95"/>
<dbReference type="InterPro" id="IPR001878">
    <property type="entry name" value="Znf_CCHC"/>
</dbReference>